<gene>
    <name evidence="1" type="ORF">BDDG_11732</name>
</gene>
<organism evidence="1">
    <name type="scientific">Ajellomyces dermatitidis (strain ATCC 18188 / CBS 674.68)</name>
    <name type="common">Blastomyces dermatitidis</name>
    <dbReference type="NCBI Taxonomy" id="653446"/>
    <lineage>
        <taxon>Eukaryota</taxon>
        <taxon>Fungi</taxon>
        <taxon>Dikarya</taxon>
        <taxon>Ascomycota</taxon>
        <taxon>Pezizomycotina</taxon>
        <taxon>Eurotiomycetes</taxon>
        <taxon>Eurotiomycetidae</taxon>
        <taxon>Onygenales</taxon>
        <taxon>Ajellomycetaceae</taxon>
        <taxon>Blastomyces</taxon>
    </lineage>
</organism>
<reference evidence="1" key="1">
    <citation type="submission" date="2010-03" db="EMBL/GenBank/DDBJ databases">
        <title>Annotation of Blastomyces dermatitidis strain ATCC 18188.</title>
        <authorList>
            <consortium name="The Broad Institute Genome Sequencing Platform"/>
            <consortium name="Broad Institute Genome Sequencing Center for Infectious Disease."/>
            <person name="Cuomo C."/>
            <person name="Klein B."/>
            <person name="Sullivan T."/>
            <person name="Heitman J."/>
            <person name="Young S."/>
            <person name="Zeng Q."/>
            <person name="Gargeya S."/>
            <person name="Alvarado L."/>
            <person name="Berlin A.M."/>
            <person name="Chapman S.B."/>
            <person name="Chen Z."/>
            <person name="Freedman E."/>
            <person name="Gellesch M."/>
            <person name="Goldberg J."/>
            <person name="Griggs A."/>
            <person name="Gujja S."/>
            <person name="Heilman E."/>
            <person name="Heiman D."/>
            <person name="Howarth C."/>
            <person name="Mehta T."/>
            <person name="Neiman D."/>
            <person name="Pearson M."/>
            <person name="Roberts A."/>
            <person name="Saif S."/>
            <person name="Shea T."/>
            <person name="Shenoy N."/>
            <person name="Sisk P."/>
            <person name="Stolte C."/>
            <person name="Sykes S."/>
            <person name="White J."/>
            <person name="Yandava C."/>
            <person name="Haas B."/>
            <person name="Nusbaum C."/>
            <person name="Birren B."/>
        </authorList>
    </citation>
    <scope>NUCLEOTIDE SEQUENCE</scope>
    <source>
        <strain evidence="1">ATCC 18188</strain>
    </source>
</reference>
<evidence type="ECO:0000313" key="1">
    <source>
        <dbReference type="EMBL" id="KMW66811.1"/>
    </source>
</evidence>
<dbReference type="EMBL" id="GG749411">
    <property type="protein sequence ID" value="KMW66811.1"/>
    <property type="molecule type" value="Genomic_DNA"/>
</dbReference>
<protein>
    <submittedName>
        <fullName evidence="1">Uncharacterized protein</fullName>
    </submittedName>
</protein>
<dbReference type="AlphaFoldDB" id="A0A0J9EL14"/>
<name>A0A0J9EL14_AJEDA</name>
<dbReference type="Proteomes" id="UP000007802">
    <property type="component" value="Unassembled WGS sequence"/>
</dbReference>
<accession>A0A0J9EL14</accession>
<sequence length="178" mass="20184">MEGDGFRGYGTLALYPDHAWVHSFHLKRRRPYLIKSANCFTPRAEKRGKDFVDLGMRDNNGANTEYAAQYIKILESGKGEVVYYVFPSSGVEPLLFVKRYSVPQERSRSQIGVIPIARWGWKKCFFLVAAWKNISPSSRLSSPGISNSYTSYSMATILLTRCPDFNPILLATTFKVAR</sequence>
<proteinExistence type="predicted"/>